<name>A0ABS2SXE5_9BACI</name>
<proteinExistence type="predicted"/>
<sequence>MKDKRTQLIEAAMRLFANKGFHTTSIQEIVTESGMSKGAFYLHFSSKDELILAIFQYYYGRLWEKVTAVAEENLSPKQTFEKQLEVQFKEIISHREFIMMQFQEQGLASNREMAIFMREKKKEIFIWHQTILLSIYGEDLKPHDVDAVIMLEGLTQTYFQMILLNHVTLSEKQLARYILNRLDDLITALNQRQEAPLMTEAMMKPLLHHSCFPHGQEKVAELIKQVQHKMTTLSLSESKHQDLHDALQVIAAEYKKEEPKKVVFQGMLLTFADVAELSTEHDQLAALLTGK</sequence>
<evidence type="ECO:0000256" key="2">
    <source>
        <dbReference type="ARBA" id="ARBA00023125"/>
    </source>
</evidence>
<evidence type="ECO:0000313" key="5">
    <source>
        <dbReference type="EMBL" id="MBM7839696.1"/>
    </source>
</evidence>
<dbReference type="EMBL" id="JAFBCV010000009">
    <property type="protein sequence ID" value="MBM7839696.1"/>
    <property type="molecule type" value="Genomic_DNA"/>
</dbReference>
<dbReference type="Gene3D" id="1.10.357.10">
    <property type="entry name" value="Tetracycline Repressor, domain 2"/>
    <property type="match status" value="1"/>
</dbReference>
<dbReference type="RefSeq" id="WP_204466880.1">
    <property type="nucleotide sequence ID" value="NZ_JAFBCV010000009.1"/>
</dbReference>
<evidence type="ECO:0000256" key="1">
    <source>
        <dbReference type="ARBA" id="ARBA00022491"/>
    </source>
</evidence>
<keyword evidence="2 3" id="KW-0238">DNA-binding</keyword>
<dbReference type="Proteomes" id="UP001179280">
    <property type="component" value="Unassembled WGS sequence"/>
</dbReference>
<dbReference type="PANTHER" id="PTHR43479">
    <property type="entry name" value="ACREF/ENVCD OPERON REPRESSOR-RELATED"/>
    <property type="match status" value="1"/>
</dbReference>
<evidence type="ECO:0000256" key="3">
    <source>
        <dbReference type="PROSITE-ProRule" id="PRU00335"/>
    </source>
</evidence>
<evidence type="ECO:0000259" key="4">
    <source>
        <dbReference type="PROSITE" id="PS50977"/>
    </source>
</evidence>
<comment type="caution">
    <text evidence="5">The sequence shown here is derived from an EMBL/GenBank/DDBJ whole genome shotgun (WGS) entry which is preliminary data.</text>
</comment>
<protein>
    <submittedName>
        <fullName evidence="5">AcrR family transcriptional regulator</fullName>
    </submittedName>
</protein>
<dbReference type="PROSITE" id="PS50977">
    <property type="entry name" value="HTH_TETR_2"/>
    <property type="match status" value="1"/>
</dbReference>
<organism evidence="5 6">
    <name type="scientific">Shouchella xiaoxiensis</name>
    <dbReference type="NCBI Taxonomy" id="766895"/>
    <lineage>
        <taxon>Bacteria</taxon>
        <taxon>Bacillati</taxon>
        <taxon>Bacillota</taxon>
        <taxon>Bacilli</taxon>
        <taxon>Bacillales</taxon>
        <taxon>Bacillaceae</taxon>
        <taxon>Shouchella</taxon>
    </lineage>
</organism>
<feature type="DNA-binding region" description="H-T-H motif" evidence="3">
    <location>
        <begin position="25"/>
        <end position="44"/>
    </location>
</feature>
<gene>
    <name evidence="5" type="ORF">JOC54_002976</name>
</gene>
<evidence type="ECO:0000313" key="6">
    <source>
        <dbReference type="Proteomes" id="UP001179280"/>
    </source>
</evidence>
<dbReference type="InterPro" id="IPR050624">
    <property type="entry name" value="HTH-type_Tx_Regulator"/>
</dbReference>
<keyword evidence="6" id="KW-1185">Reference proteome</keyword>
<dbReference type="Pfam" id="PF00440">
    <property type="entry name" value="TetR_N"/>
    <property type="match status" value="1"/>
</dbReference>
<accession>A0ABS2SXE5</accession>
<dbReference type="PRINTS" id="PR00455">
    <property type="entry name" value="HTHTETR"/>
</dbReference>
<dbReference type="InterPro" id="IPR009057">
    <property type="entry name" value="Homeodomain-like_sf"/>
</dbReference>
<dbReference type="InterPro" id="IPR001647">
    <property type="entry name" value="HTH_TetR"/>
</dbReference>
<dbReference type="SUPFAM" id="SSF46689">
    <property type="entry name" value="Homeodomain-like"/>
    <property type="match status" value="1"/>
</dbReference>
<feature type="domain" description="HTH tetR-type" evidence="4">
    <location>
        <begin position="2"/>
        <end position="62"/>
    </location>
</feature>
<keyword evidence="1" id="KW-0678">Repressor</keyword>
<dbReference type="PANTHER" id="PTHR43479:SF22">
    <property type="entry name" value="TRANSCRIPTIONAL REGULATOR, TETR FAMILY"/>
    <property type="match status" value="1"/>
</dbReference>
<reference evidence="5" key="1">
    <citation type="submission" date="2021-01" db="EMBL/GenBank/DDBJ databases">
        <title>Genomic Encyclopedia of Type Strains, Phase IV (KMG-IV): sequencing the most valuable type-strain genomes for metagenomic binning, comparative biology and taxonomic classification.</title>
        <authorList>
            <person name="Goeker M."/>
        </authorList>
    </citation>
    <scope>NUCLEOTIDE SEQUENCE</scope>
    <source>
        <strain evidence="5">DSM 21943</strain>
    </source>
</reference>